<dbReference type="SUPFAM" id="SSF51905">
    <property type="entry name" value="FAD/NAD(P)-binding domain"/>
    <property type="match status" value="1"/>
</dbReference>
<dbReference type="InterPro" id="IPR002938">
    <property type="entry name" value="FAD-bd"/>
</dbReference>
<evidence type="ECO:0000256" key="4">
    <source>
        <dbReference type="ARBA" id="ARBA00022827"/>
    </source>
</evidence>
<dbReference type="PANTHER" id="PTHR43004:SF19">
    <property type="entry name" value="BINDING MONOOXYGENASE, PUTATIVE (JCVI)-RELATED"/>
    <property type="match status" value="1"/>
</dbReference>
<accession>A0ABW1CQS1</accession>
<dbReference type="InterPro" id="IPR050641">
    <property type="entry name" value="RIFMO-like"/>
</dbReference>
<gene>
    <name evidence="6" type="ORF">ACFPZ3_28960</name>
</gene>
<dbReference type="PANTHER" id="PTHR43004">
    <property type="entry name" value="TRK SYSTEM POTASSIUM UPTAKE PROTEIN"/>
    <property type="match status" value="1"/>
</dbReference>
<dbReference type="Gene3D" id="3.30.70.2450">
    <property type="match status" value="1"/>
</dbReference>
<evidence type="ECO:0000256" key="1">
    <source>
        <dbReference type="ARBA" id="ARBA00001974"/>
    </source>
</evidence>
<evidence type="ECO:0000256" key="2">
    <source>
        <dbReference type="ARBA" id="ARBA00007801"/>
    </source>
</evidence>
<reference evidence="7" key="1">
    <citation type="journal article" date="2019" name="Int. J. Syst. Evol. Microbiol.">
        <title>The Global Catalogue of Microorganisms (GCM) 10K type strain sequencing project: providing services to taxonomists for standard genome sequencing and annotation.</title>
        <authorList>
            <consortium name="The Broad Institute Genomics Platform"/>
            <consortium name="The Broad Institute Genome Sequencing Center for Infectious Disease"/>
            <person name="Wu L."/>
            <person name="Ma J."/>
        </authorList>
    </citation>
    <scope>NUCLEOTIDE SEQUENCE [LARGE SCALE GENOMIC DNA]</scope>
    <source>
        <strain evidence="7">CCUG 53903</strain>
    </source>
</reference>
<evidence type="ECO:0000256" key="3">
    <source>
        <dbReference type="ARBA" id="ARBA00022630"/>
    </source>
</evidence>
<evidence type="ECO:0000313" key="7">
    <source>
        <dbReference type="Proteomes" id="UP001596058"/>
    </source>
</evidence>
<dbReference type="EMBL" id="JBHSPA010000031">
    <property type="protein sequence ID" value="MFC5827912.1"/>
    <property type="molecule type" value="Genomic_DNA"/>
</dbReference>
<keyword evidence="3" id="KW-0285">Flavoprotein</keyword>
<keyword evidence="6" id="KW-0503">Monooxygenase</keyword>
<dbReference type="SUPFAM" id="SSF52833">
    <property type="entry name" value="Thioredoxin-like"/>
    <property type="match status" value="1"/>
</dbReference>
<dbReference type="InterPro" id="IPR036188">
    <property type="entry name" value="FAD/NAD-bd_sf"/>
</dbReference>
<evidence type="ECO:0000259" key="5">
    <source>
        <dbReference type="Pfam" id="PF01494"/>
    </source>
</evidence>
<sequence>MPADTQVLVVGAGPAGLTAAVELARRGVACRIVDRARGPARGTGCPNIWPRTLETLDALGLPMTCYLSAGVPFTRKVWQPFGDDPIAIDIREEHGPWPTPLLVPQESTVALLLARLRELGVEVEWETDLLSLDQDERVATAWLPSGGLRAEWVIAADGAGSTARESLGISREVTEYPDVTWLQLDVTVRSPYPLDPHTEYIFHGPRTHAGLVPLPGGRHRLFMSRPGELDDVEGVLREIAGADLRLSHPGRPWRVRPAGVLASAYRAGRCLLLGEAARTFPLPVQSMNTGIQDAANLAWKLASVIGGTASSRLLDTYEAERRAVAREQLARTGWLLTGSLEPDAEALFREGHRRRGGRPLIRTEPPVDYAEGALSGPSCPDVLPAAGQRAFDAPVATREGHLTRLFRLLNGTEWTLLVLAGAGLDPAAERRLTGYARAGLAVKVVTTRDAGALHDVTGRIHQTYGAAGRPLACLVRPDGYLAGHATLDGAAALDAHLRTVLS</sequence>
<proteinExistence type="inferred from homology"/>
<feature type="domain" description="FAD-binding" evidence="5">
    <location>
        <begin position="4"/>
        <end position="330"/>
    </location>
</feature>
<protein>
    <submittedName>
        <fullName evidence="6">FAD-dependent monooxygenase</fullName>
    </submittedName>
</protein>
<dbReference type="Pfam" id="PF01494">
    <property type="entry name" value="FAD_binding_3"/>
    <property type="match status" value="1"/>
</dbReference>
<dbReference type="GO" id="GO:0004497">
    <property type="term" value="F:monooxygenase activity"/>
    <property type="evidence" value="ECO:0007669"/>
    <property type="project" value="UniProtKB-KW"/>
</dbReference>
<dbReference type="RefSeq" id="WP_379517412.1">
    <property type="nucleotide sequence ID" value="NZ_JBHSPA010000031.1"/>
</dbReference>
<dbReference type="Gene3D" id="3.50.50.60">
    <property type="entry name" value="FAD/NAD(P)-binding domain"/>
    <property type="match status" value="1"/>
</dbReference>
<dbReference type="InterPro" id="IPR036249">
    <property type="entry name" value="Thioredoxin-like_sf"/>
</dbReference>
<keyword evidence="7" id="KW-1185">Reference proteome</keyword>
<comment type="cofactor">
    <cofactor evidence="1">
        <name>FAD</name>
        <dbReference type="ChEBI" id="CHEBI:57692"/>
    </cofactor>
</comment>
<dbReference type="Pfam" id="PF21274">
    <property type="entry name" value="Rng_hyd_C"/>
    <property type="match status" value="1"/>
</dbReference>
<dbReference type="PRINTS" id="PR00420">
    <property type="entry name" value="RNGMNOXGNASE"/>
</dbReference>
<dbReference type="Proteomes" id="UP001596058">
    <property type="component" value="Unassembled WGS sequence"/>
</dbReference>
<keyword evidence="4" id="KW-0274">FAD</keyword>
<name>A0ABW1CQS1_9ACTN</name>
<comment type="caution">
    <text evidence="6">The sequence shown here is derived from an EMBL/GenBank/DDBJ whole genome shotgun (WGS) entry which is preliminary data.</text>
</comment>
<dbReference type="Gene3D" id="3.40.30.120">
    <property type="match status" value="1"/>
</dbReference>
<evidence type="ECO:0000313" key="6">
    <source>
        <dbReference type="EMBL" id="MFC5827912.1"/>
    </source>
</evidence>
<keyword evidence="6" id="KW-0560">Oxidoreductase</keyword>
<comment type="similarity">
    <text evidence="2">Belongs to the PheA/TfdB FAD monooxygenase family.</text>
</comment>
<organism evidence="6 7">
    <name type="scientific">Nonomuraea insulae</name>
    <dbReference type="NCBI Taxonomy" id="1616787"/>
    <lineage>
        <taxon>Bacteria</taxon>
        <taxon>Bacillati</taxon>
        <taxon>Actinomycetota</taxon>
        <taxon>Actinomycetes</taxon>
        <taxon>Streptosporangiales</taxon>
        <taxon>Streptosporangiaceae</taxon>
        <taxon>Nonomuraea</taxon>
    </lineage>
</organism>